<reference evidence="1 2" key="1">
    <citation type="journal article" date="2011" name="Stand. Genomic Sci.">
        <title>Complete genome sequence of Marivirga tractuosa type strain (H-43).</title>
        <authorList>
            <person name="Pagani I."/>
            <person name="Chertkov O."/>
            <person name="Lapidus A."/>
            <person name="Lucas S."/>
            <person name="Del Rio T.G."/>
            <person name="Tice H."/>
            <person name="Copeland A."/>
            <person name="Cheng J.F."/>
            <person name="Nolan M."/>
            <person name="Saunders E."/>
            <person name="Pitluck S."/>
            <person name="Held B."/>
            <person name="Goodwin L."/>
            <person name="Liolios K."/>
            <person name="Ovchinikova G."/>
            <person name="Ivanova N."/>
            <person name="Mavromatis K."/>
            <person name="Pati A."/>
            <person name="Chen A."/>
            <person name="Palaniappan K."/>
            <person name="Land M."/>
            <person name="Hauser L."/>
            <person name="Jeffries C.D."/>
            <person name="Detter J.C."/>
            <person name="Han C."/>
            <person name="Tapia R."/>
            <person name="Ngatchou-Djao O.D."/>
            <person name="Rohde M."/>
            <person name="Goker M."/>
            <person name="Spring S."/>
            <person name="Sikorski J."/>
            <person name="Woyke T."/>
            <person name="Bristow J."/>
            <person name="Eisen J.A."/>
            <person name="Markowitz V."/>
            <person name="Hugenholtz P."/>
            <person name="Klenk H.P."/>
            <person name="Kyrpides N.C."/>
        </authorList>
    </citation>
    <scope>NUCLEOTIDE SEQUENCE [LARGE SCALE GENOMIC DNA]</scope>
    <source>
        <strain evidence="2">ATCC 23168 / DSM 4126 / NBRC 15989 / NCIMB 1408 / VKM B-1430 / H-43</strain>
    </source>
</reference>
<dbReference type="RefSeq" id="WP_013453496.1">
    <property type="nucleotide sequence ID" value="NC_014759.1"/>
</dbReference>
<keyword evidence="2" id="KW-1185">Reference proteome</keyword>
<evidence type="ECO:0000313" key="1">
    <source>
        <dbReference type="EMBL" id="ADR21347.1"/>
    </source>
</evidence>
<protein>
    <recommendedName>
        <fullName evidence="3">Secretion system C-terminal sorting domain-containing protein</fullName>
    </recommendedName>
</protein>
<dbReference type="GO" id="GO:0004553">
    <property type="term" value="F:hydrolase activity, hydrolyzing O-glycosyl compounds"/>
    <property type="evidence" value="ECO:0007669"/>
    <property type="project" value="UniProtKB-ARBA"/>
</dbReference>
<dbReference type="Proteomes" id="UP000008720">
    <property type="component" value="Chromosome"/>
</dbReference>
<evidence type="ECO:0000313" key="2">
    <source>
        <dbReference type="Proteomes" id="UP000008720"/>
    </source>
</evidence>
<dbReference type="HOGENOM" id="CLU_228638_0_0_10"/>
<organism evidence="1 2">
    <name type="scientific">Marivirga tractuosa (strain ATCC 23168 / DSM 4126 / NBRC 15989 / NCIMB 1408 / VKM B-1430 / H-43)</name>
    <name type="common">Microscilla tractuosa</name>
    <name type="synonym">Flexibacter tractuosus</name>
    <dbReference type="NCBI Taxonomy" id="643867"/>
    <lineage>
        <taxon>Bacteria</taxon>
        <taxon>Pseudomonadati</taxon>
        <taxon>Bacteroidota</taxon>
        <taxon>Cytophagia</taxon>
        <taxon>Cytophagales</taxon>
        <taxon>Marivirgaceae</taxon>
        <taxon>Marivirga</taxon>
    </lineage>
</organism>
<dbReference type="GO" id="GO:0005975">
    <property type="term" value="P:carbohydrate metabolic process"/>
    <property type="evidence" value="ECO:0007669"/>
    <property type="project" value="UniProtKB-ARBA"/>
</dbReference>
<dbReference type="eggNOG" id="COG3210">
    <property type="taxonomic scope" value="Bacteria"/>
</dbReference>
<name>E4TM71_MARTH</name>
<evidence type="ECO:0008006" key="3">
    <source>
        <dbReference type="Google" id="ProtNLM"/>
    </source>
</evidence>
<dbReference type="SUPFAM" id="SSF49899">
    <property type="entry name" value="Concanavalin A-like lectins/glucanases"/>
    <property type="match status" value="1"/>
</dbReference>
<dbReference type="EMBL" id="CP002349">
    <property type="protein sequence ID" value="ADR21347.1"/>
    <property type="molecule type" value="Genomic_DNA"/>
</dbReference>
<accession>E4TM71</accession>
<dbReference type="InterPro" id="IPR013320">
    <property type="entry name" value="ConA-like_dom_sf"/>
</dbReference>
<dbReference type="eggNOG" id="COG2353">
    <property type="taxonomic scope" value="Bacteria"/>
</dbReference>
<dbReference type="OrthoDB" id="1109367at2"/>
<gene>
    <name evidence="1" type="ordered locus">Ftrac_1357</name>
</gene>
<dbReference type="InterPro" id="IPR013783">
    <property type="entry name" value="Ig-like_fold"/>
</dbReference>
<dbReference type="NCBIfam" id="TIGR04183">
    <property type="entry name" value="Por_Secre_tail"/>
    <property type="match status" value="1"/>
</dbReference>
<dbReference type="Gene3D" id="2.60.40.10">
    <property type="entry name" value="Immunoglobulins"/>
    <property type="match status" value="1"/>
</dbReference>
<dbReference type="InterPro" id="IPR026444">
    <property type="entry name" value="Secre_tail"/>
</dbReference>
<proteinExistence type="predicted"/>
<sequence length="3093" mass="331222">MNRFYFLLSIVFISLFPFLGLGQSGPAGVGTGDGSSGPQNVLWLRSDIGISESGGKVSAWTDQSGNNLDASQSTPGLQADYTASNANLNGFPSINFGSSGGYLTIGDDDLLDDTDGLTAFFVLRTPSSIGTEAILSKRVANNNEQSYVFFTTGGGFEARFDGDNGVDSENSTISTSENVLLSSVFNGSVQSISNFLNTADAGTQTGASNVLLNRVSDLFIGTFEPGDTRYFNGDVAEIILYRDALNGAERLIVENYLAEKYDLTITNDIFGEYVDFDSDYFNDFRAIGTSNGTDKKSESGFSDAFQIREANGGLDTNLEFFALGHNDAVAHSDGVIADLGANITSRWGKDFYLENSQNNVIDNGESDMDIIFDFGTAGFTLGSPSNYVLLYRSANSGNYERVFANSYGVENGDQLVVNVPGNRIKSGFYTVGLGDQLISRTWYVLKNGDWTDPNTWTLDAGIAPAPNNPGGDTPGVEDNVVIRNGRTVNIQTGTNDLEIASLRVDGTINLNNTTGHNFNVINGKGTINIQGNAGISNFPQGNTTGSNGFANELNGGLLVVSGSGLEFDQDLTLRNLRIDITNPTDLAILGADLTLNGDFTIRKGTWQFGDNTTAAREFTIFGDVLIQNNGTTQDGRISTSTQDARHSFNLYGDFINDGNARFSQRTTQTVGSDPNNGITDFYLLSTDRNQTIRANGPTYFLRVIIDKGDPAYSATFTASQPTNFVLTGRANQNIGGDVTVPNDNQNAFGLITGTAILGTNINVDPLNNTGNYSIGTNAKLLIDGGFARKTGGNAITPYGEIEVNAGTLQVESNSGITSRDAGILKVNGGVVNIPQFRTSNQGVTNVGGLEINGGQVNIENTGGQSASGAYYSLSLTYSENAFIMTGGTLNVSDATGRGLIFINSDPGNINVTGGQVNLFRSNNNLAKISSNAPFFNLNLDNTNNSTNANAKFAVVTGTSGNGAEARTITDPELKVLNNFILETGTTRSASGNTYGSYIDFCNGGNCNALFVGGDLRIEDSAVLDIWSGNADNAGSSTVTFNTDKNALLYVGDITTYDAAFVGYTDPEGATAFADWEQPFYNMIIDKGGSTLQMAAKDPGDTGSTGDVKTGSGGKNVFNWRTNLFKVTNQFQVLDNSFLDQRDESVAGVAYSIRLYGSEITNNGTVFYYEDGTTPVESLVKFRQGGGDITINSIQGSEFGNVRLNSAGDVINLTSDLYIKRIEYRHGRMNIFNHNLKVDRFVYNLAGGEVNGNDFGVEDMIIMDGNASDGGLSILISGLNNPGNPGHGSSDSEASFPASHGNTRVYLFPIGVGSTGTYPASRYNPANIRFDQFFDDGYVTVNIVADQLQTAGPHPLNNDVLNKYWRVRYEGFTDLPIVDRHRFEATEADFPNGYTGDEQTVWEPSFVLDENPYTRTAETGGSSQLTDPDNPQVRLLFFGDTGSGATPFELINANYTAGDPSKFTGAPTVYYTRRPGDGFTRKWNNGVNWTLAPNDIDGNSTIDKDELHDSRQPAAGAFPQAGDIAVIGWVPFGDPGGTDGDPHGIAIDGITANFAEIRFTKMTDVSGNPVERQYAFNFQFRPTVVINSNNSFLNGSSISGEGLFWLRSQGAGQSDPDFSGIDIGGFISEDSSYLVYENTQNGFVFDNVPAIVPNLLLAGNGWGAQDRDFRISTNVNVKGNLELLGDVNLRLSSGATGDFLVENNLRIFRSTANGNDSGGNGRIDFPNDASRTIEVLGDLRLENQNALIRVLNPNTTINESNLIVHGDIIQDNIAGGGLQLYSNSNEDFVKLVLKGEGNNSFDYRAGAIPNLHSVEINKGAGQTSSFTFESDITIPLPADIAQQPIEIVNGLLVIDHPNIDLTLTDAARGNFNLPNLSNLEASSGSGGLELRQGVLRIEGDNTGLVLDGLLSVSGGTLDMASGAGNGNNFIEYSVSGNAEIDITDGVLDVGSQVRRGLLSSSGVLKYNQSGGTARFGINTAPEQNRAVFEVLNTGSEFNHLGGDFIVERQNGSTTTASLRLQPDSYDFTGSTITIGGVATPAGQNQFGINATVPINTLLITGNNNLNARTFINPLTVNNLEVENNGRFSANGLDLTIIQDLTVNGTLNNQGDGINQQTTFFNTTTSQNISGNGSISFWNVDKNGTGTLSLNHDITIENNLNILNGVLNTTSSTLNLEGDLIHDGEHQSAVAGPGIVFNGTATQNIARTTNGQSTFGTITINNSNGVEVTAGQNDFEINHKVILASGVFDIGSNLLIMDEDAVFENGSGGTSVSDFNVNNMITVNTSLIDKGVRKIYPNNFSGNFLYPVGLLNYTPAVIGASDIDGNGFITIKPIDNFSDGITDDFDEDCAGAADYDDTENVLQYYWLVKSQGITNFDGSFTMYHNDALEAVNNAEGLDLTNYAPARLLNVDDTWDKIYSEQLFDEVANTITFQSDISNEYSGLNSASIEGRYTAGITRDAGDALLCGSAIPNVVPLFETLIGASDGNVNVGGSFAGGVAPSVGQSPDLVVRGDYTLVLNDNFRRFRKVTIEENATLEINSTFGHNLGTIEGNGTLKLVDDASFPAGDYEDFFPDSNCSDGGGLEYENNDIGSDVTVLAEGFTNLKELILSGNGKKIMSNGVSVNICENLEMTGGDFEMSNNSELRVKGNIIKNGGSNFNAEFTNAKVVMDGISNQTIEGQFTGLEAFNVLEVNKSSGSMSVINAGNDDVEVSGNLIFTNGLINTDEDNSLIIQTNATLTGFKTSSHVNGPLVRNLNASTASQFDKFPVGQGGRYGLIEISDIDVTDNWTAIFYDESPDTNSQIPNLNSDLAGPDPKVSGNQYWELTSDLTNFANVKIYWDSNSDIADGAASVGQSISELRVVRFKPGTSSVWEDQGNSSVSGNASGGELTSSNRLDFSTNFVTFGAGDASNNSLPVEMVFFTAESRSNRVELSWQTASEINNDFFEVQRSFDGKEFEVIGSVEGNGNSLASIDYSFNDYSPLAGDSYYRLRQVDYDGAFEYSEVVRITREEASDLVAVPNPTQAQNIHLRLSGFHAEQKIQVTIFDVQGRRHYQGILNPSDLNKPLPINQNLNSGIYIVNVKQGNINKKVRLMVR</sequence>
<dbReference type="KEGG" id="mtt:Ftrac_1357"/>
<dbReference type="STRING" id="643867.Ftrac_1357"/>